<dbReference type="Pfam" id="PF08240">
    <property type="entry name" value="ADH_N"/>
    <property type="match status" value="1"/>
</dbReference>
<dbReference type="Gene3D" id="3.40.50.720">
    <property type="entry name" value="NAD(P)-binding Rossmann-like Domain"/>
    <property type="match status" value="1"/>
</dbReference>
<dbReference type="InterPro" id="IPR050129">
    <property type="entry name" value="Zn_alcohol_dh"/>
</dbReference>
<protein>
    <submittedName>
        <fullName evidence="4">Zinc-binding dehydrogenase</fullName>
    </submittedName>
</protein>
<feature type="domain" description="Alcohol dehydrogenase-like N-terminal" evidence="3">
    <location>
        <begin position="31"/>
        <end position="152"/>
    </location>
</feature>
<dbReference type="Gene3D" id="3.90.180.10">
    <property type="entry name" value="Medium-chain alcohol dehydrogenases, catalytic domain"/>
    <property type="match status" value="1"/>
</dbReference>
<comment type="caution">
    <text evidence="4">The sequence shown here is derived from an EMBL/GenBank/DDBJ whole genome shotgun (WGS) entry which is preliminary data.</text>
</comment>
<dbReference type="PANTHER" id="PTHR43401">
    <property type="entry name" value="L-THREONINE 3-DEHYDROGENASE"/>
    <property type="match status" value="1"/>
</dbReference>
<reference evidence="4 5" key="1">
    <citation type="submission" date="2023-09" db="EMBL/GenBank/DDBJ databases">
        <title>Xinfangfangia sedmenti sp. nov., isolated the sedment.</title>
        <authorList>
            <person name="Xu L."/>
        </authorList>
    </citation>
    <scope>NUCLEOTIDE SEQUENCE [LARGE SCALE GENOMIC DNA]</scope>
    <source>
        <strain evidence="4 5">LG-4</strain>
    </source>
</reference>
<sequence>MAAPDPATARAAVYEGPGRLTVRDFPLPELGPGDMLVAVELAGVDGSEVHMFRGEIAAIDAIAPVVFGDEILGRVQAIGAQAAARRGLKPGDRVVVEARWPCADCRPCREGNYYLCDHRWEKGGYGWMRADAPPHLWGGYATHVFVPADALVYPVDADLPAETALVACSVLANSIYWTRTAGIGLGDPVAVIGPGPQGIGAALVAQLRGADVVLAGLPRDAARLALARDLGVTRTVVLDGGDGAAQLRAALGQDPAVVIETAGAQPAKDLALAAVRTGGRVVNCSVPPGPLSVDFTAVLLKQVTMQSPLAHPHTVPEALRLGQVLRARGQDVGRMVSHVFALDQAEEAVRTAGYETPESPVKVAIRP</sequence>
<keyword evidence="5" id="KW-1185">Reference proteome</keyword>
<keyword evidence="1" id="KW-0560">Oxidoreductase</keyword>
<dbReference type="Proteomes" id="UP001247754">
    <property type="component" value="Unassembled WGS sequence"/>
</dbReference>
<evidence type="ECO:0000259" key="3">
    <source>
        <dbReference type="Pfam" id="PF08240"/>
    </source>
</evidence>
<feature type="domain" description="Alcohol dehydrogenase-like C-terminal" evidence="2">
    <location>
        <begin position="198"/>
        <end position="321"/>
    </location>
</feature>
<dbReference type="PANTHER" id="PTHR43401:SF2">
    <property type="entry name" value="L-THREONINE 3-DEHYDROGENASE"/>
    <property type="match status" value="1"/>
</dbReference>
<evidence type="ECO:0000256" key="1">
    <source>
        <dbReference type="ARBA" id="ARBA00023002"/>
    </source>
</evidence>
<dbReference type="Pfam" id="PF00107">
    <property type="entry name" value="ADH_zinc_N"/>
    <property type="match status" value="1"/>
</dbReference>
<dbReference type="SUPFAM" id="SSF51735">
    <property type="entry name" value="NAD(P)-binding Rossmann-fold domains"/>
    <property type="match status" value="1"/>
</dbReference>
<dbReference type="SUPFAM" id="SSF50129">
    <property type="entry name" value="GroES-like"/>
    <property type="match status" value="1"/>
</dbReference>
<dbReference type="InterPro" id="IPR011032">
    <property type="entry name" value="GroES-like_sf"/>
</dbReference>
<proteinExistence type="predicted"/>
<dbReference type="InterPro" id="IPR013154">
    <property type="entry name" value="ADH-like_N"/>
</dbReference>
<name>A0ABU1F4W5_9RHOB</name>
<evidence type="ECO:0000259" key="2">
    <source>
        <dbReference type="Pfam" id="PF00107"/>
    </source>
</evidence>
<organism evidence="4 5">
    <name type="scientific">Ruixingdingia sedimenti</name>
    <dbReference type="NCBI Taxonomy" id="3073604"/>
    <lineage>
        <taxon>Bacteria</taxon>
        <taxon>Pseudomonadati</taxon>
        <taxon>Pseudomonadota</taxon>
        <taxon>Alphaproteobacteria</taxon>
        <taxon>Rhodobacterales</taxon>
        <taxon>Paracoccaceae</taxon>
        <taxon>Ruixingdingia</taxon>
    </lineage>
</organism>
<evidence type="ECO:0000313" key="5">
    <source>
        <dbReference type="Proteomes" id="UP001247754"/>
    </source>
</evidence>
<dbReference type="InterPro" id="IPR013149">
    <property type="entry name" value="ADH-like_C"/>
</dbReference>
<accession>A0ABU1F4W5</accession>
<evidence type="ECO:0000313" key="4">
    <source>
        <dbReference type="EMBL" id="MDR5651489.1"/>
    </source>
</evidence>
<gene>
    <name evidence="4" type="ORF">RGD00_02655</name>
</gene>
<dbReference type="RefSeq" id="WP_310455665.1">
    <property type="nucleotide sequence ID" value="NZ_JAVKPH010000002.1"/>
</dbReference>
<dbReference type="InterPro" id="IPR036291">
    <property type="entry name" value="NAD(P)-bd_dom_sf"/>
</dbReference>
<dbReference type="EMBL" id="JAVKPH010000002">
    <property type="protein sequence ID" value="MDR5651489.1"/>
    <property type="molecule type" value="Genomic_DNA"/>
</dbReference>